<dbReference type="HOGENOM" id="CLU_2413346_0_0_1"/>
<accession>X0HUU8</accession>
<name>X0HUU8_FUSOX</name>
<organism evidence="1">
    <name type="scientific">Fusarium oxysporum f. sp. conglutinans race 2 54008</name>
    <dbReference type="NCBI Taxonomy" id="1089457"/>
    <lineage>
        <taxon>Eukaryota</taxon>
        <taxon>Fungi</taxon>
        <taxon>Dikarya</taxon>
        <taxon>Ascomycota</taxon>
        <taxon>Pezizomycotina</taxon>
        <taxon>Sordariomycetes</taxon>
        <taxon>Hypocreomycetidae</taxon>
        <taxon>Hypocreales</taxon>
        <taxon>Nectriaceae</taxon>
        <taxon>Fusarium</taxon>
        <taxon>Fusarium oxysporum species complex</taxon>
    </lineage>
</organism>
<evidence type="ECO:0000313" key="1">
    <source>
        <dbReference type="EMBL" id="EXL64929.1"/>
    </source>
</evidence>
<protein>
    <submittedName>
        <fullName evidence="1">Uncharacterized protein</fullName>
    </submittedName>
</protein>
<gene>
    <name evidence="1" type="ORF">FOPG_18825</name>
</gene>
<dbReference type="AlphaFoldDB" id="X0HUU8"/>
<reference evidence="1" key="2">
    <citation type="submission" date="2012-05" db="EMBL/GenBank/DDBJ databases">
        <title>The Genome Annotation of Fusarium oxysporum PHW808.</title>
        <authorList>
            <consortium name="The Broad Institute Genomics Platform"/>
            <person name="Ma L.-J."/>
            <person name="Corby-Kistler H."/>
            <person name="Broz K."/>
            <person name="Gale L.R."/>
            <person name="Jonkers W."/>
            <person name="O'Donnell K."/>
            <person name="Ploetz R."/>
            <person name="Steinberg C."/>
            <person name="Schwartz D.C."/>
            <person name="VanEtten H."/>
            <person name="Zhou S."/>
            <person name="Young S.K."/>
            <person name="Zeng Q."/>
            <person name="Gargeya S."/>
            <person name="Fitzgerald M."/>
            <person name="Abouelleil A."/>
            <person name="Alvarado L."/>
            <person name="Chapman S.B."/>
            <person name="Gainer-Dewar J."/>
            <person name="Goldberg J."/>
            <person name="Griggs A."/>
            <person name="Gujja S."/>
            <person name="Hansen M."/>
            <person name="Howarth C."/>
            <person name="Imamovic A."/>
            <person name="Ireland A."/>
            <person name="Larimer J."/>
            <person name="McCowan C."/>
            <person name="Murphy C."/>
            <person name="Pearson M."/>
            <person name="Poon T.W."/>
            <person name="Priest M."/>
            <person name="Roberts A."/>
            <person name="Saif S."/>
            <person name="Shea T."/>
            <person name="Sykes S."/>
            <person name="Wortman J."/>
            <person name="Nusbaum C."/>
            <person name="Birren B."/>
        </authorList>
    </citation>
    <scope>NUCLEOTIDE SEQUENCE</scope>
    <source>
        <strain evidence="1">54008</strain>
    </source>
</reference>
<dbReference type="Proteomes" id="UP000030676">
    <property type="component" value="Unassembled WGS sequence"/>
</dbReference>
<reference evidence="1" key="1">
    <citation type="submission" date="2011-11" db="EMBL/GenBank/DDBJ databases">
        <title>The Genome Sequence of Fusarium oxysporum PHW808.</title>
        <authorList>
            <consortium name="The Broad Institute Genome Sequencing Platform"/>
            <person name="Ma L.-J."/>
            <person name="Gale L.R."/>
            <person name="Schwartz D.C."/>
            <person name="Zhou S."/>
            <person name="Corby-Kistler H."/>
            <person name="Young S.K."/>
            <person name="Zeng Q."/>
            <person name="Gargeya S."/>
            <person name="Fitzgerald M."/>
            <person name="Haas B."/>
            <person name="Abouelleil A."/>
            <person name="Alvarado L."/>
            <person name="Arachchi H.M."/>
            <person name="Berlin A."/>
            <person name="Brown A."/>
            <person name="Chapman S.B."/>
            <person name="Chen Z."/>
            <person name="Dunbar C."/>
            <person name="Freedman E."/>
            <person name="Gearin G."/>
            <person name="Goldberg J."/>
            <person name="Griggs A."/>
            <person name="Gujja S."/>
            <person name="Heiman D."/>
            <person name="Howarth C."/>
            <person name="Larson L."/>
            <person name="Lui A."/>
            <person name="MacDonald P.J.P."/>
            <person name="Montmayeur A."/>
            <person name="Murphy C."/>
            <person name="Neiman D."/>
            <person name="Pearson M."/>
            <person name="Priest M."/>
            <person name="Roberts A."/>
            <person name="Saif S."/>
            <person name="Shea T."/>
            <person name="Shenoy N."/>
            <person name="Sisk P."/>
            <person name="Stolte C."/>
            <person name="Sykes S."/>
            <person name="Wortman J."/>
            <person name="Nusbaum C."/>
            <person name="Birren B."/>
        </authorList>
    </citation>
    <scope>NUCLEOTIDE SEQUENCE [LARGE SCALE GENOMIC DNA]</scope>
    <source>
        <strain evidence="1">54008</strain>
    </source>
</reference>
<dbReference type="EMBL" id="JH659220">
    <property type="protein sequence ID" value="EXL64929.1"/>
    <property type="molecule type" value="Genomic_DNA"/>
</dbReference>
<sequence length="92" mass="9930">MRTRRRRVFSCAEKISSAIFRPFVGIPLADPLSSSGIAWVETSSSMRIFPASCMPTSKTTSRTSRVLQSVSSSSAPLCAARNFNSCPASSRP</sequence>
<proteinExistence type="predicted"/>